<dbReference type="InterPro" id="IPR044663">
    <property type="entry name" value="CAD1/NSL1-like"/>
</dbReference>
<dbReference type="GO" id="GO:0009626">
    <property type="term" value="P:plant-type hypersensitive response"/>
    <property type="evidence" value="ECO:0007669"/>
    <property type="project" value="TreeGrafter"/>
</dbReference>
<feature type="non-terminal residue" evidence="2">
    <location>
        <position position="135"/>
    </location>
</feature>
<dbReference type="GO" id="GO:2000031">
    <property type="term" value="P:regulation of salicylic acid mediated signaling pathway"/>
    <property type="evidence" value="ECO:0007669"/>
    <property type="project" value="InterPro"/>
</dbReference>
<accession>A0A392MSR1</accession>
<dbReference type="Pfam" id="PF01823">
    <property type="entry name" value="MACPF"/>
    <property type="match status" value="1"/>
</dbReference>
<keyword evidence="3" id="KW-1185">Reference proteome</keyword>
<reference evidence="2 3" key="1">
    <citation type="journal article" date="2018" name="Front. Plant Sci.">
        <title>Red Clover (Trifolium pratense) and Zigzag Clover (T. medium) - A Picture of Genomic Similarities and Differences.</title>
        <authorList>
            <person name="Dluhosova J."/>
            <person name="Istvanek J."/>
            <person name="Nedelnik J."/>
            <person name="Repkova J."/>
        </authorList>
    </citation>
    <scope>NUCLEOTIDE SEQUENCE [LARGE SCALE GENOMIC DNA]</scope>
    <source>
        <strain evidence="3">cv. 10/8</strain>
        <tissue evidence="2">Leaf</tissue>
    </source>
</reference>
<dbReference type="PANTHER" id="PTHR33199">
    <property type="entry name" value="MACPF DOMAIN-CONTAINING PROTEIN CAD1"/>
    <property type="match status" value="1"/>
</dbReference>
<dbReference type="InterPro" id="IPR020864">
    <property type="entry name" value="MACPF"/>
</dbReference>
<evidence type="ECO:0000259" key="1">
    <source>
        <dbReference type="PROSITE" id="PS51412"/>
    </source>
</evidence>
<protein>
    <submittedName>
        <fullName evidence="2">MACPF domain-containing protein</fullName>
    </submittedName>
</protein>
<dbReference type="PANTHER" id="PTHR33199:SF2">
    <property type="entry name" value="OS02G0475300 PROTEIN"/>
    <property type="match status" value="1"/>
</dbReference>
<sequence>MQSNTTQFTSISETSSKDGLTIICSKRGGDVYKHSHSNWLQTVASNPEAIIFKFVPISSLLTGIPGSGYLSHAINLYLRYKPSPEDLQYFLEFQIPRQWAPMFCELPLRHQRRKTSSLSLQFCCFGPKLHISSTQ</sequence>
<feature type="domain" description="MACPF" evidence="1">
    <location>
        <begin position="1"/>
        <end position="91"/>
    </location>
</feature>
<dbReference type="Proteomes" id="UP000265520">
    <property type="component" value="Unassembled WGS sequence"/>
</dbReference>
<evidence type="ECO:0000313" key="2">
    <source>
        <dbReference type="EMBL" id="MCH90049.1"/>
    </source>
</evidence>
<name>A0A392MSR1_9FABA</name>
<dbReference type="EMBL" id="LXQA010017491">
    <property type="protein sequence ID" value="MCH90049.1"/>
    <property type="molecule type" value="Genomic_DNA"/>
</dbReference>
<dbReference type="PROSITE" id="PS51412">
    <property type="entry name" value="MACPF_2"/>
    <property type="match status" value="1"/>
</dbReference>
<evidence type="ECO:0000313" key="3">
    <source>
        <dbReference type="Proteomes" id="UP000265520"/>
    </source>
</evidence>
<comment type="caution">
    <text evidence="2">The sequence shown here is derived from an EMBL/GenBank/DDBJ whole genome shotgun (WGS) entry which is preliminary data.</text>
</comment>
<dbReference type="GO" id="GO:0005886">
    <property type="term" value="C:plasma membrane"/>
    <property type="evidence" value="ECO:0007669"/>
    <property type="project" value="TreeGrafter"/>
</dbReference>
<gene>
    <name evidence="2" type="ORF">A2U01_0010955</name>
</gene>
<proteinExistence type="predicted"/>
<dbReference type="AlphaFoldDB" id="A0A392MSR1"/>
<organism evidence="2 3">
    <name type="scientific">Trifolium medium</name>
    <dbReference type="NCBI Taxonomy" id="97028"/>
    <lineage>
        <taxon>Eukaryota</taxon>
        <taxon>Viridiplantae</taxon>
        <taxon>Streptophyta</taxon>
        <taxon>Embryophyta</taxon>
        <taxon>Tracheophyta</taxon>
        <taxon>Spermatophyta</taxon>
        <taxon>Magnoliopsida</taxon>
        <taxon>eudicotyledons</taxon>
        <taxon>Gunneridae</taxon>
        <taxon>Pentapetalae</taxon>
        <taxon>rosids</taxon>
        <taxon>fabids</taxon>
        <taxon>Fabales</taxon>
        <taxon>Fabaceae</taxon>
        <taxon>Papilionoideae</taxon>
        <taxon>50 kb inversion clade</taxon>
        <taxon>NPAAA clade</taxon>
        <taxon>Hologalegina</taxon>
        <taxon>IRL clade</taxon>
        <taxon>Trifolieae</taxon>
        <taxon>Trifolium</taxon>
    </lineage>
</organism>